<evidence type="ECO:0000256" key="1">
    <source>
        <dbReference type="SAM" id="Coils"/>
    </source>
</evidence>
<dbReference type="PANTHER" id="PTHR38664">
    <property type="entry name" value="SLR0058 PROTEIN"/>
    <property type="match status" value="1"/>
</dbReference>
<dbReference type="AlphaFoldDB" id="A0A3A4NZG7"/>
<dbReference type="Proteomes" id="UP000265882">
    <property type="component" value="Unassembled WGS sequence"/>
</dbReference>
<protein>
    <recommendedName>
        <fullName evidence="5">Poly(Hydroxyalkanoate) granule-associated protein</fullName>
    </recommendedName>
</protein>
<proteinExistence type="predicted"/>
<feature type="coiled-coil region" evidence="1">
    <location>
        <begin position="101"/>
        <end position="128"/>
    </location>
</feature>
<evidence type="ECO:0008006" key="5">
    <source>
        <dbReference type="Google" id="ProtNLM"/>
    </source>
</evidence>
<dbReference type="PANTHER" id="PTHR38664:SF1">
    <property type="entry name" value="SLR0058 PROTEIN"/>
    <property type="match status" value="1"/>
</dbReference>
<comment type="caution">
    <text evidence="3">The sequence shown here is derived from an EMBL/GenBank/DDBJ whole genome shotgun (WGS) entry which is preliminary data.</text>
</comment>
<organism evidence="3 4">
    <name type="scientific">Abyssobacteria bacterium (strain SURF_5)</name>
    <dbReference type="NCBI Taxonomy" id="2093360"/>
    <lineage>
        <taxon>Bacteria</taxon>
        <taxon>Pseudomonadati</taxon>
        <taxon>Candidatus Hydrogenedentota</taxon>
        <taxon>Candidatus Abyssobacteria</taxon>
    </lineage>
</organism>
<evidence type="ECO:0000256" key="2">
    <source>
        <dbReference type="SAM" id="MobiDB-lite"/>
    </source>
</evidence>
<sequence length="132" mass="15138">MPAKATGKRGKTTRKKQSAAKEEKWTWMDVLRTPILASVGAFSIAEEGIEKFVREIIERGEASEKEGKKIVDDFRKRAQRNRRDLEKGIDDRIEKTLRSFRLPTKADIQALEKKLDQLEKKVNRVSGKAAKK</sequence>
<accession>A0A3A4NZG7</accession>
<evidence type="ECO:0000313" key="4">
    <source>
        <dbReference type="Proteomes" id="UP000265882"/>
    </source>
</evidence>
<feature type="compositionally biased region" description="Basic residues" evidence="2">
    <location>
        <begin position="1"/>
        <end position="18"/>
    </location>
</feature>
<dbReference type="InterPro" id="IPR008769">
    <property type="entry name" value="PhaF_PhaI"/>
</dbReference>
<dbReference type="EMBL" id="QZKU01000017">
    <property type="protein sequence ID" value="RJP25888.1"/>
    <property type="molecule type" value="Genomic_DNA"/>
</dbReference>
<name>A0A3A4NZG7_ABYX5</name>
<evidence type="ECO:0000313" key="3">
    <source>
        <dbReference type="EMBL" id="RJP25888.1"/>
    </source>
</evidence>
<reference evidence="3 4" key="1">
    <citation type="journal article" date="2017" name="ISME J.">
        <title>Energy and carbon metabolisms in a deep terrestrial subsurface fluid microbial community.</title>
        <authorList>
            <person name="Momper L."/>
            <person name="Jungbluth S.P."/>
            <person name="Lee M.D."/>
            <person name="Amend J.P."/>
        </authorList>
    </citation>
    <scope>NUCLEOTIDE SEQUENCE [LARGE SCALE GENOMIC DNA]</scope>
    <source>
        <strain evidence="3">SURF_5</strain>
    </source>
</reference>
<keyword evidence="1" id="KW-0175">Coiled coil</keyword>
<gene>
    <name evidence="3" type="ORF">C4520_01675</name>
</gene>
<feature type="region of interest" description="Disordered" evidence="2">
    <location>
        <begin position="1"/>
        <end position="23"/>
    </location>
</feature>
<dbReference type="Pfam" id="PF05597">
    <property type="entry name" value="Phasin"/>
    <property type="match status" value="1"/>
</dbReference>